<comment type="caution">
    <text evidence="1">The sequence shown here is derived from an EMBL/GenBank/DDBJ whole genome shotgun (WGS) entry which is preliminary data.</text>
</comment>
<gene>
    <name evidence="1" type="ORF">BACCOPRO_03278</name>
</gene>
<organism evidence="1 2">
    <name type="scientific">Phocaeicola coprophilus DSM 18228 = JCM 13818</name>
    <dbReference type="NCBI Taxonomy" id="547042"/>
    <lineage>
        <taxon>Bacteria</taxon>
        <taxon>Pseudomonadati</taxon>
        <taxon>Bacteroidota</taxon>
        <taxon>Bacteroidia</taxon>
        <taxon>Bacteroidales</taxon>
        <taxon>Bacteroidaceae</taxon>
        <taxon>Phocaeicola</taxon>
    </lineage>
</organism>
<evidence type="ECO:0000313" key="2">
    <source>
        <dbReference type="Proteomes" id="UP000014073"/>
    </source>
</evidence>
<dbReference type="Proteomes" id="UP000014073">
    <property type="component" value="Unassembled WGS sequence"/>
</dbReference>
<feature type="non-terminal residue" evidence="1">
    <location>
        <position position="1"/>
    </location>
</feature>
<accession>S0FCA4</accession>
<dbReference type="EMBL" id="ACBW01000206">
    <property type="protein sequence ID" value="EEF77755.1"/>
    <property type="molecule type" value="Genomic_DNA"/>
</dbReference>
<sequence>RILLHTTPYYILYKGEKLIYTENFLLKLFFIPAGSPRQDEILYITGRFYTNRNPILAEKFHLNGKPYTGSKYQRRR</sequence>
<dbReference type="RefSeq" id="WP_008144736.1">
    <property type="nucleotide sequence ID" value="NZ_EQ973648.1"/>
</dbReference>
<name>S0FCA4_9BACT</name>
<dbReference type="AlphaFoldDB" id="S0FCA4"/>
<protein>
    <submittedName>
        <fullName evidence="1">Uncharacterized protein</fullName>
    </submittedName>
</protein>
<proteinExistence type="predicted"/>
<evidence type="ECO:0000313" key="1">
    <source>
        <dbReference type="EMBL" id="EEF77755.1"/>
    </source>
</evidence>
<dbReference type="HOGENOM" id="CLU_2643564_0_0_10"/>
<keyword evidence="2" id="KW-1185">Reference proteome</keyword>
<reference evidence="1 2" key="1">
    <citation type="submission" date="2008-12" db="EMBL/GenBank/DDBJ databases">
        <authorList>
            <person name="Fulton L."/>
            <person name="Clifton S."/>
            <person name="Fulton B."/>
            <person name="Xu J."/>
            <person name="Minx P."/>
            <person name="Pepin K.H."/>
            <person name="Johnson M."/>
            <person name="Bhonagiri V."/>
            <person name="Nash W.E."/>
            <person name="Mardis E.R."/>
            <person name="Wilson R.K."/>
        </authorList>
    </citation>
    <scope>NUCLEOTIDE SEQUENCE [LARGE SCALE GENOMIC DNA]</scope>
    <source>
        <strain evidence="1 2">DSM 18228</strain>
    </source>
</reference>